<dbReference type="AlphaFoldDB" id="A0AAV4BDR9"/>
<proteinExistence type="predicted"/>
<protein>
    <submittedName>
        <fullName evidence="1">Uncharacterized protein</fullName>
    </submittedName>
</protein>
<name>A0AAV4BDR9_9GAST</name>
<accession>A0AAV4BDR9</accession>
<evidence type="ECO:0000313" key="1">
    <source>
        <dbReference type="EMBL" id="GFO18289.1"/>
    </source>
</evidence>
<gene>
    <name evidence="1" type="ORF">PoB_004479400</name>
</gene>
<comment type="caution">
    <text evidence="1">The sequence shown here is derived from an EMBL/GenBank/DDBJ whole genome shotgun (WGS) entry which is preliminary data.</text>
</comment>
<reference evidence="1 2" key="1">
    <citation type="journal article" date="2021" name="Elife">
        <title>Chloroplast acquisition without the gene transfer in kleptoplastic sea slugs, Plakobranchus ocellatus.</title>
        <authorList>
            <person name="Maeda T."/>
            <person name="Takahashi S."/>
            <person name="Yoshida T."/>
            <person name="Shimamura S."/>
            <person name="Takaki Y."/>
            <person name="Nagai Y."/>
            <person name="Toyoda A."/>
            <person name="Suzuki Y."/>
            <person name="Arimoto A."/>
            <person name="Ishii H."/>
            <person name="Satoh N."/>
            <person name="Nishiyama T."/>
            <person name="Hasebe M."/>
            <person name="Maruyama T."/>
            <person name="Minagawa J."/>
            <person name="Obokata J."/>
            <person name="Shigenobu S."/>
        </authorList>
    </citation>
    <scope>NUCLEOTIDE SEQUENCE [LARGE SCALE GENOMIC DNA]</scope>
</reference>
<sequence>MEHRPGNAAIGTTQPHLLYSTRGIRWKEHLSSICRTRSTQSVHKRPAVGEDIHARERAHFLMLPGDLPVTFGNCLKLTEKTAFIPLILVRIPKTSNVQGTGCKFHKLH</sequence>
<organism evidence="1 2">
    <name type="scientific">Plakobranchus ocellatus</name>
    <dbReference type="NCBI Taxonomy" id="259542"/>
    <lineage>
        <taxon>Eukaryota</taxon>
        <taxon>Metazoa</taxon>
        <taxon>Spiralia</taxon>
        <taxon>Lophotrochozoa</taxon>
        <taxon>Mollusca</taxon>
        <taxon>Gastropoda</taxon>
        <taxon>Heterobranchia</taxon>
        <taxon>Euthyneura</taxon>
        <taxon>Panpulmonata</taxon>
        <taxon>Sacoglossa</taxon>
        <taxon>Placobranchoidea</taxon>
        <taxon>Plakobranchidae</taxon>
        <taxon>Plakobranchus</taxon>
    </lineage>
</organism>
<dbReference type="Proteomes" id="UP000735302">
    <property type="component" value="Unassembled WGS sequence"/>
</dbReference>
<dbReference type="EMBL" id="BLXT01004946">
    <property type="protein sequence ID" value="GFO18289.1"/>
    <property type="molecule type" value="Genomic_DNA"/>
</dbReference>
<evidence type="ECO:0000313" key="2">
    <source>
        <dbReference type="Proteomes" id="UP000735302"/>
    </source>
</evidence>
<keyword evidence="2" id="KW-1185">Reference proteome</keyword>